<evidence type="ECO:0000313" key="3">
    <source>
        <dbReference type="Proteomes" id="UP000267049"/>
    </source>
</evidence>
<comment type="caution">
    <text evidence="2">The sequence shown here is derived from an EMBL/GenBank/DDBJ whole genome shotgun (WGS) entry which is preliminary data.</text>
</comment>
<keyword evidence="3" id="KW-1185">Reference proteome</keyword>
<accession>A0A3M8SYE1</accession>
<dbReference type="Pfam" id="PF13503">
    <property type="entry name" value="DUF4123"/>
    <property type="match status" value="1"/>
</dbReference>
<sequence>MIPSRRMLMRPSGGEPCRRCVRATDVPGRCRAALIDPACVAAATLDASLRQRAKTGQRVYALFESGLADPRRWKRTIFLHALTSLYEGRYNGEGLTEISPSLCELPTDPVESERWLSAILDACRGQPMLAFIVTALSRDELVRHLQQRMEAASPPGEHFVARWADTRCLASWVAVLDDAQRAHFTAGIDAWLYFDRCGQLQSLPLETTVSPGHHDLAYRLTWEQIRRLQRSAMADTVLDYLRARSRVFGRLSGLPSVVHATAEKILLESSDTDSAITADTYRRMLHSLEDAGLLEVPDQEESVAVVPDAGDAP</sequence>
<dbReference type="AlphaFoldDB" id="A0A3M8SYE1"/>
<dbReference type="EMBL" id="RIBS01000004">
    <property type="protein sequence ID" value="RNF83572.1"/>
    <property type="molecule type" value="Genomic_DNA"/>
</dbReference>
<dbReference type="Proteomes" id="UP000267049">
    <property type="component" value="Unassembled WGS sequence"/>
</dbReference>
<gene>
    <name evidence="2" type="ORF">EER27_09255</name>
</gene>
<name>A0A3M8SYE1_9GAMM</name>
<protein>
    <submittedName>
        <fullName evidence="2">DUF4123 domain-containing protein</fullName>
    </submittedName>
</protein>
<dbReference type="OrthoDB" id="6008330at2"/>
<organism evidence="2 3">
    <name type="scientific">Montanilutibacter psychrotolerans</name>
    <dbReference type="NCBI Taxonomy" id="1327343"/>
    <lineage>
        <taxon>Bacteria</taxon>
        <taxon>Pseudomonadati</taxon>
        <taxon>Pseudomonadota</taxon>
        <taxon>Gammaproteobacteria</taxon>
        <taxon>Lysobacterales</taxon>
        <taxon>Lysobacteraceae</taxon>
        <taxon>Montanilutibacter</taxon>
    </lineage>
</organism>
<evidence type="ECO:0000313" key="2">
    <source>
        <dbReference type="EMBL" id="RNF83572.1"/>
    </source>
</evidence>
<dbReference type="InterPro" id="IPR025391">
    <property type="entry name" value="DUF4123"/>
</dbReference>
<feature type="domain" description="DUF4123" evidence="1">
    <location>
        <begin position="60"/>
        <end position="182"/>
    </location>
</feature>
<proteinExistence type="predicted"/>
<evidence type="ECO:0000259" key="1">
    <source>
        <dbReference type="Pfam" id="PF13503"/>
    </source>
</evidence>
<reference evidence="2 3" key="1">
    <citation type="submission" date="2018-11" db="EMBL/GenBank/DDBJ databases">
        <title>Lysobacter cryohumiis sp. nov., isolated from soil in the Tianshan Mountains, Xinjiang, China.</title>
        <authorList>
            <person name="Luo Y."/>
            <person name="Sheng H."/>
        </authorList>
    </citation>
    <scope>NUCLEOTIDE SEQUENCE [LARGE SCALE GENOMIC DNA]</scope>
    <source>
        <strain evidence="2 3">ZS60</strain>
    </source>
</reference>